<keyword evidence="1" id="KW-1133">Transmembrane helix</keyword>
<feature type="domain" description="Potassium channel" evidence="2">
    <location>
        <begin position="199"/>
        <end position="275"/>
    </location>
</feature>
<proteinExistence type="predicted"/>
<comment type="caution">
    <text evidence="3">The sequence shown here is derived from an EMBL/GenBank/DDBJ whole genome shotgun (WGS) entry which is preliminary data.</text>
</comment>
<dbReference type="Gene3D" id="2.160.20.80">
    <property type="entry name" value="E3 ubiquitin-protein ligase SopA"/>
    <property type="match status" value="1"/>
</dbReference>
<dbReference type="SUPFAM" id="SSF81324">
    <property type="entry name" value="Voltage-gated potassium channels"/>
    <property type="match status" value="1"/>
</dbReference>
<organism evidence="3 4">
    <name type="scientific">Pseudomonas orientalis</name>
    <dbReference type="NCBI Taxonomy" id="76758"/>
    <lineage>
        <taxon>Bacteria</taxon>
        <taxon>Pseudomonadati</taxon>
        <taxon>Pseudomonadota</taxon>
        <taxon>Gammaproteobacteria</taxon>
        <taxon>Pseudomonadales</taxon>
        <taxon>Pseudomonadaceae</taxon>
        <taxon>Pseudomonas</taxon>
    </lineage>
</organism>
<name>A0A4Q7D5M1_9PSED</name>
<protein>
    <submittedName>
        <fullName evidence="3">Potassium ABC transporter</fullName>
    </submittedName>
</protein>
<dbReference type="Gene3D" id="1.10.287.70">
    <property type="match status" value="1"/>
</dbReference>
<accession>A0A4Q7D5M1</accession>
<dbReference type="Proteomes" id="UP000293369">
    <property type="component" value="Unassembled WGS sequence"/>
</dbReference>
<keyword evidence="1" id="KW-0812">Transmembrane</keyword>
<evidence type="ECO:0000313" key="4">
    <source>
        <dbReference type="Proteomes" id="UP000293369"/>
    </source>
</evidence>
<evidence type="ECO:0000313" key="3">
    <source>
        <dbReference type="EMBL" id="RZI33348.1"/>
    </source>
</evidence>
<gene>
    <name evidence="3" type="ORF">EUX57_02825</name>
</gene>
<dbReference type="EMBL" id="SGFE01000003">
    <property type="protein sequence ID" value="RZI33348.1"/>
    <property type="molecule type" value="Genomic_DNA"/>
</dbReference>
<evidence type="ECO:0000259" key="2">
    <source>
        <dbReference type="Pfam" id="PF07885"/>
    </source>
</evidence>
<dbReference type="RefSeq" id="WP_130137987.1">
    <property type="nucleotide sequence ID" value="NZ_SGFE01000003.1"/>
</dbReference>
<keyword evidence="1" id="KW-0472">Membrane</keyword>
<feature type="transmembrane region" description="Helical" evidence="1">
    <location>
        <begin position="250"/>
        <end position="271"/>
    </location>
</feature>
<feature type="transmembrane region" description="Helical" evidence="1">
    <location>
        <begin position="221"/>
        <end position="238"/>
    </location>
</feature>
<dbReference type="Pfam" id="PF07885">
    <property type="entry name" value="Ion_trans_2"/>
    <property type="match status" value="1"/>
</dbReference>
<sequence>MADLPRIKEQITNKLHILDIGAFEIQEKHEIILCFIITERKDETNSFHRVKNVTFKKCIFSGQVIKNINFYGCDFVDCIFNGITIDSCEFHKCVIKNSCFYKPTISNTYIDPKSFKFNYKWYRYYANVNAGLFQSLYRNSKDVHQEKFAMRADIKFLFYKRYENLFGQQKNIGKFITGFLFDILLGCGYGIVNVLFFTLTSIAGFAWLIKDFISPAENINLVKSLYFSIASFTTVGYGDLVPNKTDTALILTMIFLLSSVIWCALVTAIIVKRIVK</sequence>
<dbReference type="AlphaFoldDB" id="A0A4Q7D5M1"/>
<evidence type="ECO:0000256" key="1">
    <source>
        <dbReference type="SAM" id="Phobius"/>
    </source>
</evidence>
<feature type="transmembrane region" description="Helical" evidence="1">
    <location>
        <begin position="179"/>
        <end position="209"/>
    </location>
</feature>
<reference evidence="3 4" key="1">
    <citation type="submission" date="2019-02" db="EMBL/GenBank/DDBJ databases">
        <title>Pseudomonas spp from wheat grain.</title>
        <authorList>
            <person name="Cho G.-S."/>
            <person name="Franz C.M.A.P."/>
        </authorList>
    </citation>
    <scope>NUCLEOTIDE SEQUENCE [LARGE SCALE GENOMIC DNA]</scope>
    <source>
        <strain evidence="3 4">133NRW</strain>
    </source>
</reference>
<dbReference type="SUPFAM" id="SSF141571">
    <property type="entry name" value="Pentapeptide repeat-like"/>
    <property type="match status" value="1"/>
</dbReference>
<dbReference type="InterPro" id="IPR013099">
    <property type="entry name" value="K_chnl_dom"/>
</dbReference>